<evidence type="ECO:0000313" key="3">
    <source>
        <dbReference type="Proteomes" id="UP001205105"/>
    </source>
</evidence>
<dbReference type="InterPro" id="IPR044193">
    <property type="entry name" value="TRL33"/>
</dbReference>
<dbReference type="EMBL" id="JADXDR010000085">
    <property type="protein sequence ID" value="KAI7840055.1"/>
    <property type="molecule type" value="Genomic_DNA"/>
</dbReference>
<name>A0AAD5DLJ7_9CHLO</name>
<proteinExistence type="predicted"/>
<dbReference type="InterPro" id="IPR013766">
    <property type="entry name" value="Thioredoxin_domain"/>
</dbReference>
<sequence length="156" mass="18412">MEQSWEWLRDEYERPRRRSDPAPEGFVQPLNKAHITQILPHIAGLRTDEQLRQFLQRGRGDTVLVNFGSSWCHHCHQMFPHFLSLSKQFPQLKYAVAQVDYMHEETKGITYTPTFALYKQGRKVDQFFGANEQQLRDHLWLWTQQPGDKNGKNGSE</sequence>
<dbReference type="CDD" id="cd02947">
    <property type="entry name" value="TRX_family"/>
    <property type="match status" value="1"/>
</dbReference>
<reference evidence="2" key="1">
    <citation type="submission" date="2020-11" db="EMBL/GenBank/DDBJ databases">
        <title>Chlorella ohadii genome sequencing and assembly.</title>
        <authorList>
            <person name="Murik O."/>
            <person name="Treves H."/>
            <person name="Kedem I."/>
            <person name="Shotland Y."/>
            <person name="Kaplan A."/>
        </authorList>
    </citation>
    <scope>NUCLEOTIDE SEQUENCE</scope>
    <source>
        <strain evidence="2">1</strain>
    </source>
</reference>
<organism evidence="2 3">
    <name type="scientific">Chlorella ohadii</name>
    <dbReference type="NCBI Taxonomy" id="2649997"/>
    <lineage>
        <taxon>Eukaryota</taxon>
        <taxon>Viridiplantae</taxon>
        <taxon>Chlorophyta</taxon>
        <taxon>core chlorophytes</taxon>
        <taxon>Trebouxiophyceae</taxon>
        <taxon>Chlorellales</taxon>
        <taxon>Chlorellaceae</taxon>
        <taxon>Chlorella clade</taxon>
        <taxon>Chlorella</taxon>
    </lineage>
</organism>
<keyword evidence="3" id="KW-1185">Reference proteome</keyword>
<comment type="caution">
    <text evidence="2">The sequence shown here is derived from an EMBL/GenBank/DDBJ whole genome shotgun (WGS) entry which is preliminary data.</text>
</comment>
<dbReference type="PROSITE" id="PS51352">
    <property type="entry name" value="THIOREDOXIN_2"/>
    <property type="match status" value="1"/>
</dbReference>
<dbReference type="InterPro" id="IPR036249">
    <property type="entry name" value="Thioredoxin-like_sf"/>
</dbReference>
<protein>
    <recommendedName>
        <fullName evidence="1">Thioredoxin domain-containing protein</fullName>
    </recommendedName>
</protein>
<dbReference type="AlphaFoldDB" id="A0AAD5DLJ7"/>
<dbReference type="Pfam" id="PF00085">
    <property type="entry name" value="Thioredoxin"/>
    <property type="match status" value="1"/>
</dbReference>
<evidence type="ECO:0000259" key="1">
    <source>
        <dbReference type="PROSITE" id="PS51352"/>
    </source>
</evidence>
<dbReference type="PANTHER" id="PTHR47571">
    <property type="entry name" value="THIOREDOXIN-LIKE 3-3"/>
    <property type="match status" value="1"/>
</dbReference>
<accession>A0AAD5DLJ7</accession>
<dbReference type="Gene3D" id="3.40.30.10">
    <property type="entry name" value="Glutaredoxin"/>
    <property type="match status" value="1"/>
</dbReference>
<gene>
    <name evidence="2" type="ORF">COHA_006186</name>
</gene>
<feature type="domain" description="Thioredoxin" evidence="1">
    <location>
        <begin position="16"/>
        <end position="144"/>
    </location>
</feature>
<dbReference type="Proteomes" id="UP001205105">
    <property type="component" value="Unassembled WGS sequence"/>
</dbReference>
<dbReference type="PANTHER" id="PTHR47571:SF1">
    <property type="entry name" value="THIOREDOXIN-LIKE 3-3"/>
    <property type="match status" value="1"/>
</dbReference>
<evidence type="ECO:0000313" key="2">
    <source>
        <dbReference type="EMBL" id="KAI7840055.1"/>
    </source>
</evidence>
<dbReference type="SUPFAM" id="SSF52833">
    <property type="entry name" value="Thioredoxin-like"/>
    <property type="match status" value="1"/>
</dbReference>